<dbReference type="InterPro" id="IPR001264">
    <property type="entry name" value="Glyco_trans_51"/>
</dbReference>
<evidence type="ECO:0000256" key="9">
    <source>
        <dbReference type="ARBA" id="ARBA00023136"/>
    </source>
</evidence>
<dbReference type="InterPro" id="IPR023346">
    <property type="entry name" value="Lysozyme-like_dom_sf"/>
</dbReference>
<keyword evidence="8 11" id="KW-1133">Transmembrane helix</keyword>
<accession>A0A5Q0QDJ6</accession>
<keyword evidence="1" id="KW-1003">Cell membrane</keyword>
<dbReference type="KEGG" id="sphe:GFH32_15975"/>
<evidence type="ECO:0000256" key="3">
    <source>
        <dbReference type="ARBA" id="ARBA00022676"/>
    </source>
</evidence>
<evidence type="ECO:0000256" key="8">
    <source>
        <dbReference type="ARBA" id="ARBA00022989"/>
    </source>
</evidence>
<name>A0A5Q0QDJ6_9SPHI</name>
<dbReference type="GO" id="GO:0016020">
    <property type="term" value="C:membrane"/>
    <property type="evidence" value="ECO:0007669"/>
    <property type="project" value="InterPro"/>
</dbReference>
<keyword evidence="7" id="KW-0573">Peptidoglycan synthesis</keyword>
<dbReference type="PANTHER" id="PTHR30400">
    <property type="entry name" value="MONOFUNCTIONAL BIOSYNTHETIC PEPTIDOGLYCAN TRANSGLYCOSYLASE"/>
    <property type="match status" value="1"/>
</dbReference>
<evidence type="ECO:0000256" key="4">
    <source>
        <dbReference type="ARBA" id="ARBA00022679"/>
    </source>
</evidence>
<sequence>MVKERFKRLDFSFLKKRWFLISSGSIIAILMIGLFWGLSVRGKMLDQAVVKVKKNLKEDYQLDLRIGSYDFAGLTTVEFQKVRVVPDSADQLAAMDKFKVSIKLFPLISGTIKIGSLEMENADISLVKEDSTSNYDFLFRKKANDSTKVDSSSRTLAETVDGLIKQVFLKVPSDLSLNNVNLSYQDSSGRQIVRIPVGEINNGDYDVDVFLNEQDAKWNFSGEVDPDRQTLSVKITSDNKDAELPFLRKKFGLRVSFDELSFHLDDVSRKGKDVLEVLGGWSTKNLKVFQRRLSAEQIILPAASALGGFHVSENTVQLVEGTKVQVKDFTFEPLVKFTRKPKKLLSLAVHTGKFKAQNFFDAIPKGLFDQLDGLQVDGDIQYDMDFEVDLNDPDQLKFNSKIDDSSLKIVKWGRADIAALNQPFIYEAYNDTTKMRDIMVGPSNPQFTPLNQISSILKKTVLNTEDPFFYKHKGFELEAFQLSIVTNIKEKKFKRGASTISMQLVKNVFLNRNKTMMRKFEEILLVWLMEQSGQVSKDRLLEIYLNVIEWGKNVYGISEASNYYFGKKPSEITIGESLFLSSIIPRPKTGLSSFDYTGHLKPWVLRHFNTYGYIMNKMQQLDNENVPANYGFYQVELLPNLRPPRPKGIVDTSASFDDIKDMAEEMDMEEQLRRSIRERLFGPIEKKEEN</sequence>
<keyword evidence="2" id="KW-0997">Cell inner membrane</keyword>
<evidence type="ECO:0000256" key="7">
    <source>
        <dbReference type="ARBA" id="ARBA00022984"/>
    </source>
</evidence>
<keyword evidence="9 11" id="KW-0472">Membrane</keyword>
<reference evidence="13 14" key="1">
    <citation type="submission" date="2019-10" db="EMBL/GenBank/DDBJ databases">
        <authorList>
            <person name="Dong K."/>
        </authorList>
    </citation>
    <scope>NUCLEOTIDE SEQUENCE [LARGE SCALE GENOMIC DNA]</scope>
    <source>
        <strain evidence="14">dk4302</strain>
    </source>
</reference>
<dbReference type="GO" id="GO:0071555">
    <property type="term" value="P:cell wall organization"/>
    <property type="evidence" value="ECO:0007669"/>
    <property type="project" value="UniProtKB-KW"/>
</dbReference>
<dbReference type="Gene3D" id="1.10.3810.10">
    <property type="entry name" value="Biosynthetic peptidoglycan transglycosylase-like"/>
    <property type="match status" value="1"/>
</dbReference>
<dbReference type="Proteomes" id="UP000326921">
    <property type="component" value="Chromosome"/>
</dbReference>
<evidence type="ECO:0000256" key="2">
    <source>
        <dbReference type="ARBA" id="ARBA00022519"/>
    </source>
</evidence>
<evidence type="ECO:0000256" key="10">
    <source>
        <dbReference type="ARBA" id="ARBA00023316"/>
    </source>
</evidence>
<dbReference type="InterPro" id="IPR011812">
    <property type="entry name" value="Pep_trsgly"/>
</dbReference>
<keyword evidence="6" id="KW-0133">Cell shape</keyword>
<keyword evidence="3" id="KW-0328">Glycosyltransferase</keyword>
<dbReference type="GO" id="GO:0008360">
    <property type="term" value="P:regulation of cell shape"/>
    <property type="evidence" value="ECO:0007669"/>
    <property type="project" value="UniProtKB-KW"/>
</dbReference>
<feature type="domain" description="Glycosyl transferase family 51" evidence="12">
    <location>
        <begin position="443"/>
        <end position="589"/>
    </location>
</feature>
<feature type="transmembrane region" description="Helical" evidence="11">
    <location>
        <begin position="18"/>
        <end position="38"/>
    </location>
</feature>
<dbReference type="PANTHER" id="PTHR30400:SF0">
    <property type="entry name" value="BIOSYNTHETIC PEPTIDOGLYCAN TRANSGLYCOSYLASE"/>
    <property type="match status" value="1"/>
</dbReference>
<evidence type="ECO:0000313" key="13">
    <source>
        <dbReference type="EMBL" id="QGA28287.1"/>
    </source>
</evidence>
<gene>
    <name evidence="13" type="ORF">GFH32_15975</name>
</gene>
<protein>
    <submittedName>
        <fullName evidence="13">Penicillin-binding protein</fullName>
    </submittedName>
</protein>
<keyword evidence="10" id="KW-0961">Cell wall biogenesis/degradation</keyword>
<dbReference type="GO" id="GO:0009274">
    <property type="term" value="C:peptidoglycan-based cell wall"/>
    <property type="evidence" value="ECO:0007669"/>
    <property type="project" value="InterPro"/>
</dbReference>
<evidence type="ECO:0000256" key="1">
    <source>
        <dbReference type="ARBA" id="ARBA00022475"/>
    </source>
</evidence>
<dbReference type="SUPFAM" id="SSF53955">
    <property type="entry name" value="Lysozyme-like"/>
    <property type="match status" value="1"/>
</dbReference>
<evidence type="ECO:0000256" key="11">
    <source>
        <dbReference type="SAM" id="Phobius"/>
    </source>
</evidence>
<keyword evidence="14" id="KW-1185">Reference proteome</keyword>
<evidence type="ECO:0000259" key="12">
    <source>
        <dbReference type="Pfam" id="PF00912"/>
    </source>
</evidence>
<keyword evidence="4" id="KW-0808">Transferase</keyword>
<keyword evidence="5 11" id="KW-0812">Transmembrane</keyword>
<dbReference type="GO" id="GO:0016763">
    <property type="term" value="F:pentosyltransferase activity"/>
    <property type="evidence" value="ECO:0007669"/>
    <property type="project" value="InterPro"/>
</dbReference>
<evidence type="ECO:0000256" key="5">
    <source>
        <dbReference type="ARBA" id="ARBA00022692"/>
    </source>
</evidence>
<evidence type="ECO:0000256" key="6">
    <source>
        <dbReference type="ARBA" id="ARBA00022960"/>
    </source>
</evidence>
<dbReference type="Pfam" id="PF00912">
    <property type="entry name" value="Transgly"/>
    <property type="match status" value="1"/>
</dbReference>
<proteinExistence type="predicted"/>
<dbReference type="GO" id="GO:0009252">
    <property type="term" value="P:peptidoglycan biosynthetic process"/>
    <property type="evidence" value="ECO:0007669"/>
    <property type="project" value="UniProtKB-KW"/>
</dbReference>
<dbReference type="EMBL" id="CP045652">
    <property type="protein sequence ID" value="QGA28287.1"/>
    <property type="molecule type" value="Genomic_DNA"/>
</dbReference>
<evidence type="ECO:0000313" key="14">
    <source>
        <dbReference type="Proteomes" id="UP000326921"/>
    </source>
</evidence>
<dbReference type="InterPro" id="IPR036950">
    <property type="entry name" value="PBP_transglycosylase"/>
</dbReference>
<dbReference type="AlphaFoldDB" id="A0A5Q0QDJ6"/>
<organism evidence="13 14">
    <name type="scientific">Sphingobacterium zhuxiongii</name>
    <dbReference type="NCBI Taxonomy" id="2662364"/>
    <lineage>
        <taxon>Bacteria</taxon>
        <taxon>Pseudomonadati</taxon>
        <taxon>Bacteroidota</taxon>
        <taxon>Sphingobacteriia</taxon>
        <taxon>Sphingobacteriales</taxon>
        <taxon>Sphingobacteriaceae</taxon>
        <taxon>Sphingobacterium</taxon>
    </lineage>
</organism>